<evidence type="ECO:0000256" key="5">
    <source>
        <dbReference type="SAM" id="Phobius"/>
    </source>
</evidence>
<dbReference type="PANTHER" id="PTHR43065">
    <property type="entry name" value="SENSOR HISTIDINE KINASE"/>
    <property type="match status" value="1"/>
</dbReference>
<accession>A0A1Y0EJE8</accession>
<organism evidence="7 8">
    <name type="scientific">Comamonas serinivorans</name>
    <dbReference type="NCBI Taxonomy" id="1082851"/>
    <lineage>
        <taxon>Bacteria</taxon>
        <taxon>Pseudomonadati</taxon>
        <taxon>Pseudomonadota</taxon>
        <taxon>Betaproteobacteria</taxon>
        <taxon>Burkholderiales</taxon>
        <taxon>Comamonadaceae</taxon>
        <taxon>Comamonas</taxon>
    </lineage>
</organism>
<dbReference type="InterPro" id="IPR003594">
    <property type="entry name" value="HATPase_dom"/>
</dbReference>
<dbReference type="SMART" id="SM00387">
    <property type="entry name" value="HATPase_c"/>
    <property type="match status" value="1"/>
</dbReference>
<dbReference type="KEGG" id="cser:CCO03_01600"/>
<gene>
    <name evidence="7" type="ORF">CCO03_01600</name>
</gene>
<reference evidence="7 8" key="1">
    <citation type="submission" date="2017-05" db="EMBL/GenBank/DDBJ databases">
        <authorList>
            <person name="Song R."/>
            <person name="Chenine A.L."/>
            <person name="Ruprecht R.M."/>
        </authorList>
    </citation>
    <scope>NUCLEOTIDE SEQUENCE [LARGE SCALE GENOMIC DNA]</scope>
    <source>
        <strain evidence="7 8">DSM 26136</strain>
    </source>
</reference>
<dbReference type="CDD" id="cd00082">
    <property type="entry name" value="HisKA"/>
    <property type="match status" value="1"/>
</dbReference>
<dbReference type="GO" id="GO:0000155">
    <property type="term" value="F:phosphorelay sensor kinase activity"/>
    <property type="evidence" value="ECO:0007669"/>
    <property type="project" value="InterPro"/>
</dbReference>
<feature type="domain" description="Histidine kinase" evidence="6">
    <location>
        <begin position="350"/>
        <end position="606"/>
    </location>
</feature>
<keyword evidence="5" id="KW-1133">Transmembrane helix</keyword>
<evidence type="ECO:0000256" key="4">
    <source>
        <dbReference type="SAM" id="MobiDB-lite"/>
    </source>
</evidence>
<feature type="region of interest" description="Disordered" evidence="4">
    <location>
        <begin position="1"/>
        <end position="222"/>
    </location>
</feature>
<dbReference type="InterPro" id="IPR036890">
    <property type="entry name" value="HATPase_C_sf"/>
</dbReference>
<evidence type="ECO:0000313" key="7">
    <source>
        <dbReference type="EMBL" id="ARU03551.1"/>
    </source>
</evidence>
<evidence type="ECO:0000256" key="2">
    <source>
        <dbReference type="ARBA" id="ARBA00012438"/>
    </source>
</evidence>
<dbReference type="Gene3D" id="3.30.565.10">
    <property type="entry name" value="Histidine kinase-like ATPase, C-terminal domain"/>
    <property type="match status" value="1"/>
</dbReference>
<evidence type="ECO:0000256" key="3">
    <source>
        <dbReference type="ARBA" id="ARBA00022553"/>
    </source>
</evidence>
<feature type="compositionally biased region" description="Basic and acidic residues" evidence="4">
    <location>
        <begin position="184"/>
        <end position="203"/>
    </location>
</feature>
<dbReference type="PANTHER" id="PTHR43065:SF50">
    <property type="entry name" value="HISTIDINE KINASE"/>
    <property type="match status" value="1"/>
</dbReference>
<evidence type="ECO:0000313" key="8">
    <source>
        <dbReference type="Proteomes" id="UP000196138"/>
    </source>
</evidence>
<protein>
    <recommendedName>
        <fullName evidence="2">histidine kinase</fullName>
        <ecNumber evidence="2">2.7.13.3</ecNumber>
    </recommendedName>
</protein>
<feature type="compositionally biased region" description="Basic and acidic residues" evidence="4">
    <location>
        <begin position="132"/>
        <end position="152"/>
    </location>
</feature>
<keyword evidence="8" id="KW-1185">Reference proteome</keyword>
<dbReference type="InterPro" id="IPR005467">
    <property type="entry name" value="His_kinase_dom"/>
</dbReference>
<feature type="compositionally biased region" description="Basic residues" evidence="4">
    <location>
        <begin position="117"/>
        <end position="128"/>
    </location>
</feature>
<comment type="catalytic activity">
    <reaction evidence="1">
        <text>ATP + protein L-histidine = ADP + protein N-phospho-L-histidine.</text>
        <dbReference type="EC" id="2.7.13.3"/>
    </reaction>
</comment>
<feature type="transmembrane region" description="Helical" evidence="5">
    <location>
        <begin position="288"/>
        <end position="308"/>
    </location>
</feature>
<sequence>MVPNRRRRGSKCPPPTSSRQPHESVVPADAMAVRPDRHRAAAGAARADLEGAIGEPDGERRHRGPAARPQADGRGVERRGTARPGRPHQPGTSGFAGGDRGQGAGFAPGHAALLGRRAGHPGPHHRPNRCLLQDHAREDRADRTVQVAERHPAQLQPVPAHGHAGARAPGRGVAGAAAGPGRVRAPDRPGLRRGHDLPAERRRPAPRGHPRHPDGAGSPCPQLGEKVIDATAAVVAHVKAIIRQQDASTQLLHTMAGLNTAEAIDDLTDAHAEANNAKLARLQTYQTALTVYSAGLLLLLTFMGIKALRHFQDIQQANAALEHAYDELKESQVHQVQTEKMSALGQMVAGIAHEINTPLAYLKATFNVIQEQLLPLERVVNDSHVLALSLRGKPAAAGLEQQVALVDEGALRAIQGGIFNELGTLTQDGIHGVDQISEIVVNLKNFSRLDREKVLGFSIENGLDSTLLLARNLIKYTVTVVKDYGHVPRVVGAPSQINQVFLNLITNAAHAMPQRPVEENIIRLRTRLLADEHMVQIEVEDNGKGIPPDDLPKVFDPFFTTKPIGQGTGMGLSISYKIIREHGGRIMVKSTVGVGTTFSVWLPIEAGQDDTAPASAQGPRALLD</sequence>
<dbReference type="EMBL" id="CP021455">
    <property type="protein sequence ID" value="ARU03551.1"/>
    <property type="molecule type" value="Genomic_DNA"/>
</dbReference>
<dbReference type="InterPro" id="IPR003661">
    <property type="entry name" value="HisK_dim/P_dom"/>
</dbReference>
<evidence type="ECO:0000259" key="6">
    <source>
        <dbReference type="PROSITE" id="PS50109"/>
    </source>
</evidence>
<dbReference type="SUPFAM" id="SSF47384">
    <property type="entry name" value="Homodimeric domain of signal transducing histidine kinase"/>
    <property type="match status" value="1"/>
</dbReference>
<feature type="compositionally biased region" description="Low complexity" evidence="4">
    <location>
        <begin position="157"/>
        <end position="183"/>
    </location>
</feature>
<dbReference type="SUPFAM" id="SSF55874">
    <property type="entry name" value="ATPase domain of HSP90 chaperone/DNA topoisomerase II/histidine kinase"/>
    <property type="match status" value="1"/>
</dbReference>
<dbReference type="OrthoDB" id="9806130at2"/>
<dbReference type="InterPro" id="IPR004358">
    <property type="entry name" value="Sig_transdc_His_kin-like_C"/>
</dbReference>
<dbReference type="Gene3D" id="1.10.287.130">
    <property type="match status" value="1"/>
</dbReference>
<evidence type="ECO:0000256" key="1">
    <source>
        <dbReference type="ARBA" id="ARBA00000085"/>
    </source>
</evidence>
<dbReference type="AlphaFoldDB" id="A0A1Y0EJE8"/>
<dbReference type="PROSITE" id="PS50109">
    <property type="entry name" value="HIS_KIN"/>
    <property type="match status" value="1"/>
</dbReference>
<dbReference type="Proteomes" id="UP000196138">
    <property type="component" value="Chromosome"/>
</dbReference>
<proteinExistence type="predicted"/>
<feature type="compositionally biased region" description="Gly residues" evidence="4">
    <location>
        <begin position="94"/>
        <end position="106"/>
    </location>
</feature>
<dbReference type="Pfam" id="PF02518">
    <property type="entry name" value="HATPase_c"/>
    <property type="match status" value="1"/>
</dbReference>
<keyword evidence="5" id="KW-0472">Membrane</keyword>
<keyword evidence="3" id="KW-0597">Phosphoprotein</keyword>
<dbReference type="InterPro" id="IPR036097">
    <property type="entry name" value="HisK_dim/P_sf"/>
</dbReference>
<dbReference type="EC" id="2.7.13.3" evidence="2"/>
<dbReference type="PRINTS" id="PR00344">
    <property type="entry name" value="BCTRLSENSOR"/>
</dbReference>
<name>A0A1Y0EJE8_9BURK</name>
<feature type="compositionally biased region" description="Basic residues" evidence="4">
    <location>
        <begin position="1"/>
        <end position="10"/>
    </location>
</feature>
<keyword evidence="5" id="KW-0812">Transmembrane</keyword>